<name>A0A176YSW2_9BRAD</name>
<dbReference type="Proteomes" id="UP000077173">
    <property type="component" value="Unassembled WGS sequence"/>
</dbReference>
<protein>
    <recommendedName>
        <fullName evidence="1">TadE-like domain-containing protein</fullName>
    </recommendedName>
</protein>
<dbReference type="EMBL" id="LSEF01000092">
    <property type="protein sequence ID" value="OAF10773.1"/>
    <property type="molecule type" value="Genomic_DNA"/>
</dbReference>
<dbReference type="InterPro" id="IPR012495">
    <property type="entry name" value="TadE-like_dom"/>
</dbReference>
<evidence type="ECO:0000313" key="3">
    <source>
        <dbReference type="Proteomes" id="UP000077173"/>
    </source>
</evidence>
<dbReference type="AlphaFoldDB" id="A0A176YSW2"/>
<evidence type="ECO:0000313" key="2">
    <source>
        <dbReference type="EMBL" id="OAF10773.1"/>
    </source>
</evidence>
<sequence>MFFLFIFGIIEFGLLFWTQLGIQHGTEMAARCATVNSTLCPSGSAITNYAAQQAFGLTLPAATFTYSTPTCGNQVSASYAFQFPQILNLSPVTLTARACFPS</sequence>
<proteinExistence type="predicted"/>
<comment type="caution">
    <text evidence="2">The sequence shown here is derived from an EMBL/GenBank/DDBJ whole genome shotgun (WGS) entry which is preliminary data.</text>
</comment>
<gene>
    <name evidence="2" type="ORF">AXW67_25435</name>
</gene>
<reference evidence="2 3" key="1">
    <citation type="submission" date="2016-02" db="EMBL/GenBank/DDBJ databases">
        <title>Draft genome sequence of the strain BR 10247T Bradyrhizobium neotropicale isolated from nodules of Centrolobium paraense.</title>
        <authorList>
            <person name="Simoes-Araujo J.L."/>
            <person name="Barauna A.C."/>
            <person name="Silva K."/>
            <person name="Zilli J.E."/>
        </authorList>
    </citation>
    <scope>NUCLEOTIDE SEQUENCE [LARGE SCALE GENOMIC DNA]</scope>
    <source>
        <strain evidence="2 3">BR 10247</strain>
    </source>
</reference>
<accession>A0A176YSW2</accession>
<evidence type="ECO:0000259" key="1">
    <source>
        <dbReference type="Pfam" id="PF07811"/>
    </source>
</evidence>
<keyword evidence="3" id="KW-1185">Reference proteome</keyword>
<organism evidence="2 3">
    <name type="scientific">Bradyrhizobium neotropicale</name>
    <dbReference type="NCBI Taxonomy" id="1497615"/>
    <lineage>
        <taxon>Bacteria</taxon>
        <taxon>Pseudomonadati</taxon>
        <taxon>Pseudomonadota</taxon>
        <taxon>Alphaproteobacteria</taxon>
        <taxon>Hyphomicrobiales</taxon>
        <taxon>Nitrobacteraceae</taxon>
        <taxon>Bradyrhizobium</taxon>
    </lineage>
</organism>
<dbReference type="Pfam" id="PF07811">
    <property type="entry name" value="TadE"/>
    <property type="match status" value="1"/>
</dbReference>
<feature type="domain" description="TadE-like" evidence="1">
    <location>
        <begin position="2"/>
        <end position="31"/>
    </location>
</feature>